<dbReference type="AlphaFoldDB" id="U7QS70"/>
<sequence>MTGEIYVLNSMKISSEFAARLSRMNSGEMIRVIVFLKTETQGTKKTPQEVQQIAENKLDNIRPILTKYKGELIGERPNVLGSIAIKITVAGVYALAESESVKMIVEDQAIFPR</sequence>
<name>U7QS70_9CYAN</name>
<organism evidence="1 2">
    <name type="scientific">Lyngbya aestuarii BL J</name>
    <dbReference type="NCBI Taxonomy" id="1348334"/>
    <lineage>
        <taxon>Bacteria</taxon>
        <taxon>Bacillati</taxon>
        <taxon>Cyanobacteriota</taxon>
        <taxon>Cyanophyceae</taxon>
        <taxon>Oscillatoriophycideae</taxon>
        <taxon>Oscillatoriales</taxon>
        <taxon>Microcoleaceae</taxon>
        <taxon>Lyngbya</taxon>
    </lineage>
</organism>
<protein>
    <submittedName>
        <fullName evidence="1">Putative dNA primase</fullName>
    </submittedName>
</protein>
<accession>U7QS70</accession>
<keyword evidence="2" id="KW-1185">Reference proteome</keyword>
<reference evidence="1 2" key="1">
    <citation type="journal article" date="2013" name="Front. Microbiol.">
        <title>Comparative genomic analyses of the cyanobacterium, Lyngbya aestuarii BL J, a powerful hydrogen producer.</title>
        <authorList>
            <person name="Kothari A."/>
            <person name="Vaughn M."/>
            <person name="Garcia-Pichel F."/>
        </authorList>
    </citation>
    <scope>NUCLEOTIDE SEQUENCE [LARGE SCALE GENOMIC DNA]</scope>
    <source>
        <strain evidence="1 2">BL J</strain>
    </source>
</reference>
<dbReference type="Proteomes" id="UP000017127">
    <property type="component" value="Unassembled WGS sequence"/>
</dbReference>
<gene>
    <name evidence="1" type="ORF">M595_0720</name>
</gene>
<evidence type="ECO:0000313" key="2">
    <source>
        <dbReference type="Proteomes" id="UP000017127"/>
    </source>
</evidence>
<proteinExistence type="predicted"/>
<evidence type="ECO:0000313" key="1">
    <source>
        <dbReference type="EMBL" id="ERT09261.1"/>
    </source>
</evidence>
<dbReference type="EMBL" id="AUZM01000004">
    <property type="protein sequence ID" value="ERT09261.1"/>
    <property type="molecule type" value="Genomic_DNA"/>
</dbReference>
<comment type="caution">
    <text evidence="1">The sequence shown here is derived from an EMBL/GenBank/DDBJ whole genome shotgun (WGS) entry which is preliminary data.</text>
</comment>